<protein>
    <submittedName>
        <fullName evidence="1">Uncharacterized protein</fullName>
    </submittedName>
</protein>
<reference evidence="1 2" key="1">
    <citation type="submission" date="2016-02" db="EMBL/GenBank/DDBJ databases">
        <title>Genome analysis of coral dinoflagellate symbionts highlights evolutionary adaptations to a symbiotic lifestyle.</title>
        <authorList>
            <person name="Aranda M."/>
            <person name="Li Y."/>
            <person name="Liew Y.J."/>
            <person name="Baumgarten S."/>
            <person name="Simakov O."/>
            <person name="Wilson M."/>
            <person name="Piel J."/>
            <person name="Ashoor H."/>
            <person name="Bougouffa S."/>
            <person name="Bajic V.B."/>
            <person name="Ryu T."/>
            <person name="Ravasi T."/>
            <person name="Bayer T."/>
            <person name="Micklem G."/>
            <person name="Kim H."/>
            <person name="Bhak J."/>
            <person name="Lajeunesse T.C."/>
            <person name="Voolstra C.R."/>
        </authorList>
    </citation>
    <scope>NUCLEOTIDE SEQUENCE [LARGE SCALE GENOMIC DNA]</scope>
    <source>
        <strain evidence="1 2">CCMP2467</strain>
    </source>
</reference>
<comment type="caution">
    <text evidence="1">The sequence shown here is derived from an EMBL/GenBank/DDBJ whole genome shotgun (WGS) entry which is preliminary data.</text>
</comment>
<evidence type="ECO:0000313" key="1">
    <source>
        <dbReference type="EMBL" id="OLP74296.1"/>
    </source>
</evidence>
<proteinExistence type="predicted"/>
<feature type="non-terminal residue" evidence="1">
    <location>
        <position position="1"/>
    </location>
</feature>
<dbReference type="AlphaFoldDB" id="A0A1Q9BUG1"/>
<dbReference type="Proteomes" id="UP000186817">
    <property type="component" value="Unassembled WGS sequence"/>
</dbReference>
<feature type="non-terminal residue" evidence="1">
    <location>
        <position position="44"/>
    </location>
</feature>
<keyword evidence="2" id="KW-1185">Reference proteome</keyword>
<organism evidence="1 2">
    <name type="scientific">Symbiodinium microadriaticum</name>
    <name type="common">Dinoflagellate</name>
    <name type="synonym">Zooxanthella microadriatica</name>
    <dbReference type="NCBI Taxonomy" id="2951"/>
    <lineage>
        <taxon>Eukaryota</taxon>
        <taxon>Sar</taxon>
        <taxon>Alveolata</taxon>
        <taxon>Dinophyceae</taxon>
        <taxon>Suessiales</taxon>
        <taxon>Symbiodiniaceae</taxon>
        <taxon>Symbiodinium</taxon>
    </lineage>
</organism>
<sequence length="44" mass="4930">EGIEMTQRMKDIAEHQGKAGRLESALAQKQDFLHIPQPLMIDPG</sequence>
<accession>A0A1Q9BUG1</accession>
<name>A0A1Q9BUG1_SYMMI</name>
<dbReference type="EMBL" id="LSRX01003956">
    <property type="protein sequence ID" value="OLP74296.1"/>
    <property type="molecule type" value="Genomic_DNA"/>
</dbReference>
<gene>
    <name evidence="1" type="ORF">AK812_SmicGene46205</name>
</gene>
<evidence type="ECO:0000313" key="2">
    <source>
        <dbReference type="Proteomes" id="UP000186817"/>
    </source>
</evidence>